<dbReference type="EMBL" id="CAJNRE010015559">
    <property type="protein sequence ID" value="CAF2138390.1"/>
    <property type="molecule type" value="Genomic_DNA"/>
</dbReference>
<evidence type="ECO:0000313" key="3">
    <source>
        <dbReference type="Proteomes" id="UP000663824"/>
    </source>
</evidence>
<name>A0A816WU70_9BILA</name>
<feature type="compositionally biased region" description="Basic and acidic residues" evidence="1">
    <location>
        <begin position="9"/>
        <end position="28"/>
    </location>
</feature>
<evidence type="ECO:0000256" key="1">
    <source>
        <dbReference type="SAM" id="MobiDB-lite"/>
    </source>
</evidence>
<dbReference type="Proteomes" id="UP000663824">
    <property type="component" value="Unassembled WGS sequence"/>
</dbReference>
<protein>
    <submittedName>
        <fullName evidence="2">Uncharacterized protein</fullName>
    </submittedName>
</protein>
<evidence type="ECO:0000313" key="2">
    <source>
        <dbReference type="EMBL" id="CAF2138390.1"/>
    </source>
</evidence>
<dbReference type="AlphaFoldDB" id="A0A816WU70"/>
<comment type="caution">
    <text evidence="2">The sequence shown here is derived from an EMBL/GenBank/DDBJ whole genome shotgun (WGS) entry which is preliminary data.</text>
</comment>
<accession>A0A816WU70</accession>
<feature type="region of interest" description="Disordered" evidence="1">
    <location>
        <begin position="1"/>
        <end position="55"/>
    </location>
</feature>
<proteinExistence type="predicted"/>
<feature type="compositionally biased region" description="Acidic residues" evidence="1">
    <location>
        <begin position="29"/>
        <end position="50"/>
    </location>
</feature>
<gene>
    <name evidence="2" type="ORF">MBJ925_LOCUS29021</name>
</gene>
<organism evidence="2 3">
    <name type="scientific">Rotaria magnacalcarata</name>
    <dbReference type="NCBI Taxonomy" id="392030"/>
    <lineage>
        <taxon>Eukaryota</taxon>
        <taxon>Metazoa</taxon>
        <taxon>Spiralia</taxon>
        <taxon>Gnathifera</taxon>
        <taxon>Rotifera</taxon>
        <taxon>Eurotatoria</taxon>
        <taxon>Bdelloidea</taxon>
        <taxon>Philodinida</taxon>
        <taxon>Philodinidae</taxon>
        <taxon>Rotaria</taxon>
    </lineage>
</organism>
<reference evidence="2" key="1">
    <citation type="submission" date="2021-02" db="EMBL/GenBank/DDBJ databases">
        <authorList>
            <person name="Nowell W R."/>
        </authorList>
    </citation>
    <scope>NUCLEOTIDE SEQUENCE</scope>
</reference>
<sequence length="83" mass="8513">MPHLYAGDGDARDAASLCGEDRGVAKDGDTEDAGDGDAGDGDAGDGDAGDGDARDAASLCGEVREMRRLCVGRRMLSKNFTYA</sequence>